<dbReference type="Proteomes" id="UP000183926">
    <property type="component" value="Unassembled WGS sequence"/>
</dbReference>
<organism evidence="1 2">
    <name type="scientific">Nitrosomonas eutropha</name>
    <dbReference type="NCBI Taxonomy" id="916"/>
    <lineage>
        <taxon>Bacteria</taxon>
        <taxon>Pseudomonadati</taxon>
        <taxon>Pseudomonadota</taxon>
        <taxon>Betaproteobacteria</taxon>
        <taxon>Nitrosomonadales</taxon>
        <taxon>Nitrosomonadaceae</taxon>
        <taxon>Nitrosomonas</taxon>
    </lineage>
</organism>
<dbReference type="RefSeq" id="WP_074926598.1">
    <property type="nucleotide sequence ID" value="NZ_FPBL01000001.1"/>
</dbReference>
<gene>
    <name evidence="1" type="ORF">SAMN05216339_101416</name>
</gene>
<sequence length="135" mass="15023">MNNLFQATDLIHSYSRAQAIADGELIDVTDTAREAGFTVPVAMSRAAWADCVEWNDGIEARKAVTQDESGRLWDVLWMAFVVCRAKGNDRRRIFELYRVPREGRGNRPCRVALAATIGPGDDLAPVITIMQPTED</sequence>
<evidence type="ECO:0000313" key="2">
    <source>
        <dbReference type="Proteomes" id="UP000183926"/>
    </source>
</evidence>
<dbReference type="InterPro" id="IPR046480">
    <property type="entry name" value="DUF6573"/>
</dbReference>
<proteinExistence type="predicted"/>
<dbReference type="OrthoDB" id="4556966at2"/>
<evidence type="ECO:0000313" key="1">
    <source>
        <dbReference type="EMBL" id="SFU33912.1"/>
    </source>
</evidence>
<dbReference type="AlphaFoldDB" id="A0A1I7FCM2"/>
<protein>
    <submittedName>
        <fullName evidence="1">Uncharacterized protein</fullName>
    </submittedName>
</protein>
<reference evidence="1 2" key="1">
    <citation type="submission" date="2016-10" db="EMBL/GenBank/DDBJ databases">
        <authorList>
            <person name="de Groot N.N."/>
        </authorList>
    </citation>
    <scope>NUCLEOTIDE SEQUENCE [LARGE SCALE GENOMIC DNA]</scope>
    <source>
        <strain evidence="1 2">Nm24</strain>
    </source>
</reference>
<name>A0A1I7FCM2_9PROT</name>
<dbReference type="Pfam" id="PF20213">
    <property type="entry name" value="DUF6573"/>
    <property type="match status" value="1"/>
</dbReference>
<accession>A0A1I7FCM2</accession>
<dbReference type="EMBL" id="FPBL01000001">
    <property type="protein sequence ID" value="SFU33912.1"/>
    <property type="molecule type" value="Genomic_DNA"/>
</dbReference>